<name>A0AA35UVW7_9PROT</name>
<dbReference type="Proteomes" id="UP001176960">
    <property type="component" value="Unassembled WGS sequence"/>
</dbReference>
<evidence type="ECO:0000259" key="1">
    <source>
        <dbReference type="Pfam" id="PF06890"/>
    </source>
</evidence>
<organism evidence="2 3">
    <name type="scientific">Brytella acorum</name>
    <dbReference type="NCBI Taxonomy" id="2959299"/>
    <lineage>
        <taxon>Bacteria</taxon>
        <taxon>Pseudomonadati</taxon>
        <taxon>Pseudomonadota</taxon>
        <taxon>Alphaproteobacteria</taxon>
        <taxon>Acetobacterales</taxon>
        <taxon>Acetobacteraceae</taxon>
        <taxon>Brytella</taxon>
    </lineage>
</organism>
<accession>A0AA35UVW7</accession>
<dbReference type="Pfam" id="PF06890">
    <property type="entry name" value="Phage_Mu_Gp45"/>
    <property type="match status" value="1"/>
</dbReference>
<dbReference type="EMBL" id="CATKSH010000006">
    <property type="protein sequence ID" value="CAI9120458.1"/>
    <property type="molecule type" value="Genomic_DNA"/>
</dbReference>
<dbReference type="AlphaFoldDB" id="A0AA35UVW7"/>
<gene>
    <name evidence="2" type="ORF">LMG32879_001291</name>
</gene>
<sequence length="189" mass="19585">MDEHIDTLHQLLRTQIVRGVVLDVDDTGGDQLVTVRTHYGVVRAKVEVAHPFGLATNVPLDGAVVHVFANAGDPADLVALPPRNPSSARMGNLGAGDAMLYDSMGQKVYLKGGKIVLIDCASELQVRIGGTTVLDVTADGATLSVPLDATQGIKTTKLTASDDVVAGDASISLVGHKHPVSGSMTGTPE</sequence>
<evidence type="ECO:0000313" key="2">
    <source>
        <dbReference type="EMBL" id="CAI9120458.1"/>
    </source>
</evidence>
<dbReference type="InterPro" id="IPR053861">
    <property type="entry name" value="Phage_Mu_Gp45_N"/>
</dbReference>
<evidence type="ECO:0000313" key="3">
    <source>
        <dbReference type="Proteomes" id="UP001176960"/>
    </source>
</evidence>
<comment type="caution">
    <text evidence="2">The sequence shown here is derived from an EMBL/GenBank/DDBJ whole genome shotgun (WGS) entry which is preliminary data.</text>
</comment>
<keyword evidence="3" id="KW-1185">Reference proteome</keyword>
<protein>
    <submittedName>
        <fullName evidence="2">Phage baseplate assembly protein</fullName>
    </submittedName>
</protein>
<proteinExistence type="predicted"/>
<dbReference type="RefSeq" id="WP_289843531.1">
    <property type="nucleotide sequence ID" value="NZ_CATKSH010000006.1"/>
</dbReference>
<reference evidence="2" key="1">
    <citation type="submission" date="2023-03" db="EMBL/GenBank/DDBJ databases">
        <authorList>
            <person name="Cleenwerck I."/>
        </authorList>
    </citation>
    <scope>NUCLEOTIDE SEQUENCE</scope>
    <source>
        <strain evidence="2">LMG 32879</strain>
    </source>
</reference>
<feature type="domain" description="Bacteriophage Mu Gp45 N-terminal" evidence="1">
    <location>
        <begin position="18"/>
        <end position="85"/>
    </location>
</feature>